<feature type="chain" id="PRO_5038563178" evidence="6">
    <location>
        <begin position="24"/>
        <end position="439"/>
    </location>
</feature>
<evidence type="ECO:0000256" key="4">
    <source>
        <dbReference type="ARBA" id="ARBA00023139"/>
    </source>
</evidence>
<evidence type="ECO:0000256" key="1">
    <source>
        <dbReference type="ARBA" id="ARBA00022475"/>
    </source>
</evidence>
<evidence type="ECO:0000256" key="6">
    <source>
        <dbReference type="SAM" id="SignalP"/>
    </source>
</evidence>
<dbReference type="PANTHER" id="PTHR43649:SF33">
    <property type="entry name" value="POLYGALACTURONAN_RHAMNOGALACTURONAN-BINDING PROTEIN YTCQ"/>
    <property type="match status" value="1"/>
</dbReference>
<dbReference type="Proteomes" id="UP000655287">
    <property type="component" value="Unassembled WGS sequence"/>
</dbReference>
<keyword evidence="5" id="KW-0449">Lipoprotein</keyword>
<comment type="caution">
    <text evidence="7">The sequence shown here is derived from an EMBL/GenBank/DDBJ whole genome shotgun (WGS) entry which is preliminary data.</text>
</comment>
<keyword evidence="1" id="KW-1003">Cell membrane</keyword>
<dbReference type="PANTHER" id="PTHR43649">
    <property type="entry name" value="ARABINOSE-BINDING PROTEIN-RELATED"/>
    <property type="match status" value="1"/>
</dbReference>
<dbReference type="InterPro" id="IPR050490">
    <property type="entry name" value="Bact_solute-bd_prot1"/>
</dbReference>
<proteinExistence type="predicted"/>
<dbReference type="CDD" id="cd13585">
    <property type="entry name" value="PBP2_TMBP_like"/>
    <property type="match status" value="1"/>
</dbReference>
<keyword evidence="3" id="KW-0472">Membrane</keyword>
<organism evidence="7 8">
    <name type="scientific">Sphaerisporangium rufum</name>
    <dbReference type="NCBI Taxonomy" id="1381558"/>
    <lineage>
        <taxon>Bacteria</taxon>
        <taxon>Bacillati</taxon>
        <taxon>Actinomycetota</taxon>
        <taxon>Actinomycetes</taxon>
        <taxon>Streptosporangiales</taxon>
        <taxon>Streptosporangiaceae</taxon>
        <taxon>Sphaerisporangium</taxon>
    </lineage>
</organism>
<dbReference type="RefSeq" id="WP_203985433.1">
    <property type="nucleotide sequence ID" value="NZ_BOOU01000046.1"/>
</dbReference>
<dbReference type="AlphaFoldDB" id="A0A919V5F4"/>
<protein>
    <submittedName>
        <fullName evidence="7">Sugar-binding protein</fullName>
    </submittedName>
</protein>
<evidence type="ECO:0000256" key="2">
    <source>
        <dbReference type="ARBA" id="ARBA00022729"/>
    </source>
</evidence>
<keyword evidence="8" id="KW-1185">Reference proteome</keyword>
<dbReference type="SUPFAM" id="SSF53850">
    <property type="entry name" value="Periplasmic binding protein-like II"/>
    <property type="match status" value="1"/>
</dbReference>
<name>A0A919V5F4_9ACTN</name>
<keyword evidence="4" id="KW-0564">Palmitate</keyword>
<sequence>MRSISRACTAAAAVLAMSLAATACGDDSGSGEGQAAGGKTTITFWDNNGGVRTPIYQELIKRFEQANPTIHVEYVGIPIASVQQKYDTAVAGGETPDVGGVTTSYLANLTGQGALEPADDWLAKSSLNGKLVENMLASVKQTTPDGKLYLVPATSNLDVVWYQKDKLDAAKVTAPKSWDEFFTAVDKLTKTPDQYGWTIRGGAGAIFQLLAEAYAYSGVNTFFDASGKSTVNDPKNVELVAKIAALYKKNTPEADVTNDFPKMVAQFTSGKVAMMHHNLGSYNDHVKAFGADKVDAFPLPVGLSGKRTVVANPVDGFAVFKNSKNKDAAWKFVDFLLSKESNSYWNQQTGQIPANTDAQGDSWLAERPYLKSAVETLGSPDTVVVSPPYYLPQFSSITKADTEPLFQKVLLGQMKPQEFLDTMAQKLTEAQEEWKKAHS</sequence>
<dbReference type="PROSITE" id="PS51257">
    <property type="entry name" value="PROKAR_LIPOPROTEIN"/>
    <property type="match status" value="1"/>
</dbReference>
<dbReference type="Pfam" id="PF01547">
    <property type="entry name" value="SBP_bac_1"/>
    <property type="match status" value="1"/>
</dbReference>
<dbReference type="EMBL" id="BOOU01000046">
    <property type="protein sequence ID" value="GII78255.1"/>
    <property type="molecule type" value="Genomic_DNA"/>
</dbReference>
<dbReference type="Gene3D" id="3.40.190.10">
    <property type="entry name" value="Periplasmic binding protein-like II"/>
    <property type="match status" value="1"/>
</dbReference>
<keyword evidence="2 6" id="KW-0732">Signal</keyword>
<evidence type="ECO:0000313" key="8">
    <source>
        <dbReference type="Proteomes" id="UP000655287"/>
    </source>
</evidence>
<evidence type="ECO:0000313" key="7">
    <source>
        <dbReference type="EMBL" id="GII78255.1"/>
    </source>
</evidence>
<dbReference type="InterPro" id="IPR006059">
    <property type="entry name" value="SBP"/>
</dbReference>
<evidence type="ECO:0000256" key="3">
    <source>
        <dbReference type="ARBA" id="ARBA00023136"/>
    </source>
</evidence>
<evidence type="ECO:0000256" key="5">
    <source>
        <dbReference type="ARBA" id="ARBA00023288"/>
    </source>
</evidence>
<gene>
    <name evidence="7" type="ORF">Sru01_32370</name>
</gene>
<accession>A0A919V5F4</accession>
<reference evidence="7" key="1">
    <citation type="submission" date="2021-01" db="EMBL/GenBank/DDBJ databases">
        <title>Whole genome shotgun sequence of Sphaerisporangium rufum NBRC 109079.</title>
        <authorList>
            <person name="Komaki H."/>
            <person name="Tamura T."/>
        </authorList>
    </citation>
    <scope>NUCLEOTIDE SEQUENCE</scope>
    <source>
        <strain evidence="7">NBRC 109079</strain>
    </source>
</reference>
<feature type="signal peptide" evidence="6">
    <location>
        <begin position="1"/>
        <end position="23"/>
    </location>
</feature>